<sequence length="79" mass="8859">RRDFISTGARAKIHKHLLLSDLVKMARVRLRACDLEQIQIVLEVGIGLGVFSGENIGFAHKVKKLSAKAIRHRLNMSII</sequence>
<feature type="non-terminal residue" evidence="1">
    <location>
        <position position="1"/>
    </location>
</feature>
<comment type="caution">
    <text evidence="1">The sequence shown here is derived from an EMBL/GenBank/DDBJ whole genome shotgun (WGS) entry which is preliminary data.</text>
</comment>
<gene>
    <name evidence="1" type="ORF">GPM918_LOCUS46346</name>
    <name evidence="2" type="ORF">SRO942_LOCUS50346</name>
</gene>
<accession>A0A816GBD2</accession>
<evidence type="ECO:0000313" key="1">
    <source>
        <dbReference type="EMBL" id="CAF1672003.1"/>
    </source>
</evidence>
<dbReference type="Proteomes" id="UP000681722">
    <property type="component" value="Unassembled WGS sequence"/>
</dbReference>
<proteinExistence type="predicted"/>
<keyword evidence="3" id="KW-1185">Reference proteome</keyword>
<dbReference type="EMBL" id="CAJNOQ010061393">
    <property type="protein sequence ID" value="CAF1672003.1"/>
    <property type="molecule type" value="Genomic_DNA"/>
</dbReference>
<dbReference type="AlphaFoldDB" id="A0A816GBD2"/>
<name>A0A816GBD2_9BILA</name>
<feature type="non-terminal residue" evidence="1">
    <location>
        <position position="79"/>
    </location>
</feature>
<dbReference type="EMBL" id="CAJOBC010141891">
    <property type="protein sequence ID" value="CAF4648878.1"/>
    <property type="molecule type" value="Genomic_DNA"/>
</dbReference>
<evidence type="ECO:0000313" key="3">
    <source>
        <dbReference type="Proteomes" id="UP000663829"/>
    </source>
</evidence>
<evidence type="ECO:0000313" key="2">
    <source>
        <dbReference type="EMBL" id="CAF4648878.1"/>
    </source>
</evidence>
<dbReference type="Proteomes" id="UP000663829">
    <property type="component" value="Unassembled WGS sequence"/>
</dbReference>
<reference evidence="1" key="1">
    <citation type="submission" date="2021-02" db="EMBL/GenBank/DDBJ databases">
        <authorList>
            <person name="Nowell W R."/>
        </authorList>
    </citation>
    <scope>NUCLEOTIDE SEQUENCE</scope>
</reference>
<protein>
    <submittedName>
        <fullName evidence="1">Uncharacterized protein</fullName>
    </submittedName>
</protein>
<organism evidence="1 3">
    <name type="scientific">Didymodactylos carnosus</name>
    <dbReference type="NCBI Taxonomy" id="1234261"/>
    <lineage>
        <taxon>Eukaryota</taxon>
        <taxon>Metazoa</taxon>
        <taxon>Spiralia</taxon>
        <taxon>Gnathifera</taxon>
        <taxon>Rotifera</taxon>
        <taxon>Eurotatoria</taxon>
        <taxon>Bdelloidea</taxon>
        <taxon>Philodinida</taxon>
        <taxon>Philodinidae</taxon>
        <taxon>Didymodactylos</taxon>
    </lineage>
</organism>